<keyword evidence="13" id="KW-1185">Reference proteome</keyword>
<comment type="catalytic activity">
    <reaction evidence="1">
        <text>ATP + protein L-histidine = ADP + protein N-phospho-L-histidine.</text>
        <dbReference type="EC" id="2.7.13.3"/>
    </reaction>
</comment>
<keyword evidence="10" id="KW-1133">Transmembrane helix</keyword>
<feature type="transmembrane region" description="Helical" evidence="10">
    <location>
        <begin position="136"/>
        <end position="153"/>
    </location>
</feature>
<keyword evidence="4" id="KW-1003">Cell membrane</keyword>
<dbReference type="PROSITE" id="PS50109">
    <property type="entry name" value="HIS_KIN"/>
    <property type="match status" value="1"/>
</dbReference>
<dbReference type="InterPro" id="IPR003594">
    <property type="entry name" value="HATPase_dom"/>
</dbReference>
<dbReference type="STRING" id="1120955.SAMN03080610_01764"/>
<dbReference type="EC" id="2.7.13.3" evidence="3"/>
<dbReference type="Gene3D" id="1.10.287.130">
    <property type="match status" value="1"/>
</dbReference>
<dbReference type="GO" id="GO:0005524">
    <property type="term" value="F:ATP binding"/>
    <property type="evidence" value="ECO:0007669"/>
    <property type="project" value="UniProtKB-KW"/>
</dbReference>
<dbReference type="EMBL" id="FMVW01000003">
    <property type="protein sequence ID" value="SCZ34768.1"/>
    <property type="molecule type" value="Genomic_DNA"/>
</dbReference>
<keyword evidence="5" id="KW-0597">Phosphoprotein</keyword>
<dbReference type="SUPFAM" id="SSF47384">
    <property type="entry name" value="Homodimeric domain of signal transducing histidine kinase"/>
    <property type="match status" value="1"/>
</dbReference>
<dbReference type="SUPFAM" id="SSF55874">
    <property type="entry name" value="ATPase domain of HSP90 chaperone/DNA topoisomerase II/histidine kinase"/>
    <property type="match status" value="1"/>
</dbReference>
<dbReference type="InterPro" id="IPR005467">
    <property type="entry name" value="His_kinase_dom"/>
</dbReference>
<dbReference type="CDD" id="cd00082">
    <property type="entry name" value="HisKA"/>
    <property type="match status" value="1"/>
</dbReference>
<feature type="transmembrane region" description="Helical" evidence="10">
    <location>
        <begin position="33"/>
        <end position="51"/>
    </location>
</feature>
<evidence type="ECO:0000256" key="2">
    <source>
        <dbReference type="ARBA" id="ARBA00004651"/>
    </source>
</evidence>
<organism evidence="12 13">
    <name type="scientific">Afifella marina DSM 2698</name>
    <dbReference type="NCBI Taxonomy" id="1120955"/>
    <lineage>
        <taxon>Bacteria</taxon>
        <taxon>Pseudomonadati</taxon>
        <taxon>Pseudomonadota</taxon>
        <taxon>Alphaproteobacteria</taxon>
        <taxon>Hyphomicrobiales</taxon>
        <taxon>Afifellaceae</taxon>
        <taxon>Afifella</taxon>
    </lineage>
</organism>
<evidence type="ECO:0000256" key="6">
    <source>
        <dbReference type="ARBA" id="ARBA00022679"/>
    </source>
</evidence>
<evidence type="ECO:0000256" key="8">
    <source>
        <dbReference type="ARBA" id="ARBA00022777"/>
    </source>
</evidence>
<keyword evidence="7" id="KW-0547">Nucleotide-binding</keyword>
<dbReference type="SMART" id="SM00387">
    <property type="entry name" value="HATPase_c"/>
    <property type="match status" value="1"/>
</dbReference>
<dbReference type="InterPro" id="IPR050980">
    <property type="entry name" value="2C_sensor_his_kinase"/>
</dbReference>
<comment type="subcellular location">
    <subcellularLocation>
        <location evidence="2">Cell membrane</location>
        <topology evidence="2">Multi-pass membrane protein</topology>
    </subcellularLocation>
</comment>
<protein>
    <recommendedName>
        <fullName evidence="3">histidine kinase</fullName>
        <ecNumber evidence="3">2.7.13.3</ecNumber>
    </recommendedName>
</protein>
<gene>
    <name evidence="12" type="ORF">SAMN03080610_01764</name>
</gene>
<evidence type="ECO:0000256" key="1">
    <source>
        <dbReference type="ARBA" id="ARBA00000085"/>
    </source>
</evidence>
<keyword evidence="6" id="KW-0808">Transferase</keyword>
<feature type="transmembrane region" description="Helical" evidence="10">
    <location>
        <begin position="165"/>
        <end position="189"/>
    </location>
</feature>
<dbReference type="Gene3D" id="3.30.565.10">
    <property type="entry name" value="Histidine kinase-like ATPase, C-terminal domain"/>
    <property type="match status" value="1"/>
</dbReference>
<keyword evidence="10" id="KW-0472">Membrane</keyword>
<evidence type="ECO:0000256" key="7">
    <source>
        <dbReference type="ARBA" id="ARBA00022741"/>
    </source>
</evidence>
<evidence type="ECO:0000256" key="3">
    <source>
        <dbReference type="ARBA" id="ARBA00012438"/>
    </source>
</evidence>
<dbReference type="PRINTS" id="PR00344">
    <property type="entry name" value="BCTRLSENSOR"/>
</dbReference>
<feature type="transmembrane region" description="Helical" evidence="10">
    <location>
        <begin position="113"/>
        <end position="129"/>
    </location>
</feature>
<keyword evidence="8 12" id="KW-0418">Kinase</keyword>
<dbReference type="PANTHER" id="PTHR44936">
    <property type="entry name" value="SENSOR PROTEIN CREC"/>
    <property type="match status" value="1"/>
</dbReference>
<dbReference type="SMART" id="SM00388">
    <property type="entry name" value="HisKA"/>
    <property type="match status" value="1"/>
</dbReference>
<evidence type="ECO:0000256" key="9">
    <source>
        <dbReference type="ARBA" id="ARBA00022840"/>
    </source>
</evidence>
<dbReference type="Pfam" id="PF00512">
    <property type="entry name" value="HisKA"/>
    <property type="match status" value="1"/>
</dbReference>
<dbReference type="AlphaFoldDB" id="A0A1G5NCV6"/>
<dbReference type="Pfam" id="PF02518">
    <property type="entry name" value="HATPase_c"/>
    <property type="match status" value="1"/>
</dbReference>
<evidence type="ECO:0000259" key="11">
    <source>
        <dbReference type="PROSITE" id="PS50109"/>
    </source>
</evidence>
<dbReference type="InterPro" id="IPR004358">
    <property type="entry name" value="Sig_transdc_His_kin-like_C"/>
</dbReference>
<evidence type="ECO:0000256" key="4">
    <source>
        <dbReference type="ARBA" id="ARBA00022475"/>
    </source>
</evidence>
<evidence type="ECO:0000256" key="10">
    <source>
        <dbReference type="SAM" id="Phobius"/>
    </source>
</evidence>
<dbReference type="PANTHER" id="PTHR44936:SF10">
    <property type="entry name" value="SENSOR PROTEIN RSTB"/>
    <property type="match status" value="1"/>
</dbReference>
<reference evidence="12 13" key="1">
    <citation type="submission" date="2016-10" db="EMBL/GenBank/DDBJ databases">
        <authorList>
            <person name="de Groot N.N."/>
        </authorList>
    </citation>
    <scope>NUCLEOTIDE SEQUENCE [LARGE SCALE GENOMIC DNA]</scope>
    <source>
        <strain evidence="12 13">DSM 2698</strain>
    </source>
</reference>
<feature type="domain" description="Histidine kinase" evidence="11">
    <location>
        <begin position="224"/>
        <end position="439"/>
    </location>
</feature>
<evidence type="ECO:0000313" key="13">
    <source>
        <dbReference type="Proteomes" id="UP000199347"/>
    </source>
</evidence>
<evidence type="ECO:0000313" key="12">
    <source>
        <dbReference type="EMBL" id="SCZ34768.1"/>
    </source>
</evidence>
<accession>A0A1G5NCV6</accession>
<name>A0A1G5NCV6_AFIMA</name>
<dbReference type="InterPro" id="IPR003661">
    <property type="entry name" value="HisK_dim/P_dom"/>
</dbReference>
<dbReference type="InterPro" id="IPR036890">
    <property type="entry name" value="HATPase_C_sf"/>
</dbReference>
<dbReference type="Proteomes" id="UP000199347">
    <property type="component" value="Unassembled WGS sequence"/>
</dbReference>
<dbReference type="InterPro" id="IPR036097">
    <property type="entry name" value="HisK_dim/P_sf"/>
</dbReference>
<dbReference type="GO" id="GO:0000155">
    <property type="term" value="F:phosphorelay sensor kinase activity"/>
    <property type="evidence" value="ECO:0007669"/>
    <property type="project" value="InterPro"/>
</dbReference>
<evidence type="ECO:0000256" key="5">
    <source>
        <dbReference type="ARBA" id="ARBA00022553"/>
    </source>
</evidence>
<keyword evidence="10" id="KW-0812">Transmembrane</keyword>
<proteinExistence type="predicted"/>
<dbReference type="NCBIfam" id="NF033792">
    <property type="entry name" value="ActS_PrrB_HisK"/>
    <property type="match status" value="1"/>
</dbReference>
<dbReference type="GO" id="GO:0005886">
    <property type="term" value="C:plasma membrane"/>
    <property type="evidence" value="ECO:0007669"/>
    <property type="project" value="UniProtKB-SubCell"/>
</dbReference>
<feature type="transmembrane region" description="Helical" evidence="10">
    <location>
        <begin position="57"/>
        <end position="77"/>
    </location>
</feature>
<sequence>MPFSDPSSKLTREVGMERAFSSRRLRLSTLTRLRWLAIAGQTAAVVLIGFVLGFPVPFGACFALIALSAWVNIGLRLTFPATRRLHPNWATVLLTYDIVQLAGLLYLTGGMENPFAFLIIFPALVSATTMPPDKTLFLGGLAFISASYLVFFHEPLPWSGPPLNLPLLYVGGMWAAVVCSLVFMGFFAFRVAEEARQLADALAATELVMQREQHLSALDGLAAAAAHELGTPLGTITLVVKEMLSEVDAEDPSSEDLKLLASQTARCREILSKLTSLSSEPEEHLGRLALPRLLEEATAPHRDFGIKLMVESDGKGPEPIFHRNPGILYGLGNILENALDFAKSEVRVSASWDDRFVLIAISDDGPGFAPEMIERLGEPYVSTRFKTSPTERDNSGGGLGLGFFIAKTLLERSGARLSLKNRPAPETGAIVTIGWRRQSPALASDDGSDLHYEV</sequence>
<keyword evidence="9" id="KW-0067">ATP-binding</keyword>
<dbReference type="InterPro" id="IPR047770">
    <property type="entry name" value="RegB"/>
</dbReference>